<evidence type="ECO:0000256" key="1">
    <source>
        <dbReference type="ARBA" id="ARBA00000077"/>
    </source>
</evidence>
<evidence type="ECO:0000256" key="2">
    <source>
        <dbReference type="ARBA" id="ARBA00001946"/>
    </source>
</evidence>
<dbReference type="Proteomes" id="UP000183507">
    <property type="component" value="Unassembled WGS sequence"/>
</dbReference>
<organism evidence="12 13">
    <name type="scientific">Bacillus wiedmannii</name>
    <dbReference type="NCBI Taxonomy" id="1890302"/>
    <lineage>
        <taxon>Bacteria</taxon>
        <taxon>Bacillati</taxon>
        <taxon>Bacillota</taxon>
        <taxon>Bacilli</taxon>
        <taxon>Bacillales</taxon>
        <taxon>Bacillaceae</taxon>
        <taxon>Bacillus</taxon>
        <taxon>Bacillus cereus group</taxon>
    </lineage>
</organism>
<dbReference type="InterPro" id="IPR009027">
    <property type="entry name" value="Ribosomal_bL9/RNase_H1_N"/>
</dbReference>
<gene>
    <name evidence="12" type="ORF">SAMN04487767_13715</name>
</gene>
<evidence type="ECO:0000256" key="8">
    <source>
        <dbReference type="ARBA" id="ARBA00022759"/>
    </source>
</evidence>
<dbReference type="InterPro" id="IPR012337">
    <property type="entry name" value="RNaseH-like_sf"/>
</dbReference>
<dbReference type="GO" id="GO:0046872">
    <property type="term" value="F:metal ion binding"/>
    <property type="evidence" value="ECO:0007669"/>
    <property type="project" value="UniProtKB-KW"/>
</dbReference>
<comment type="function">
    <text evidence="3">Involved in the transposition of the insertion sequence.</text>
</comment>
<proteinExistence type="inferred from homology"/>
<sequence>MGKFYAVKRGRKTGVFNTWEECKAQVDGFPGAVYKAFPTYEEAEKFTFSIVKKSAIKKAELKAYIDGSFDNDKKYYSYASIIFFDNKRIELAEADNDPEIVEQRNVAGEVNAVISVINFALNNNVKSIEVYYDYAGIEKWATKEWKAKNKFTQGYVEFIDKYKDVIDIQFIKVKSHSGDEYNEQVDALAKESLMNIDKPIKRVINLSSKKEQAGVNDEEIIRNDNYDILQNLKPTKKSISLGLIIDNKSLSTEEIYELLKSEWKKGGNKLTDIGEIRTAYDVENSKIVFSVVTKDQKKHIICINKGERK</sequence>
<dbReference type="FunFam" id="3.40.970.10:FF:000001">
    <property type="entry name" value="Ribonuclease H1"/>
    <property type="match status" value="1"/>
</dbReference>
<dbReference type="InterPro" id="IPR011320">
    <property type="entry name" value="RNase_H1_N"/>
</dbReference>
<evidence type="ECO:0000313" key="12">
    <source>
        <dbReference type="EMBL" id="SDE76862.1"/>
    </source>
</evidence>
<keyword evidence="7" id="KW-0479">Metal-binding</keyword>
<keyword evidence="6" id="KW-0540">Nuclease</keyword>
<evidence type="ECO:0000256" key="4">
    <source>
        <dbReference type="ARBA" id="ARBA00005300"/>
    </source>
</evidence>
<dbReference type="Gene3D" id="3.30.420.10">
    <property type="entry name" value="Ribonuclease H-like superfamily/Ribonuclease H"/>
    <property type="match status" value="1"/>
</dbReference>
<dbReference type="PROSITE" id="PS50879">
    <property type="entry name" value="RNASE_H_1"/>
    <property type="match status" value="1"/>
</dbReference>
<dbReference type="PANTHER" id="PTHR10642">
    <property type="entry name" value="RIBONUCLEASE H1"/>
    <property type="match status" value="1"/>
</dbReference>
<dbReference type="Gene3D" id="3.40.970.10">
    <property type="entry name" value="Ribonuclease H1, N-terminal domain"/>
    <property type="match status" value="1"/>
</dbReference>
<reference evidence="13" key="1">
    <citation type="submission" date="2016-10" db="EMBL/GenBank/DDBJ databases">
        <authorList>
            <person name="Varghese N."/>
        </authorList>
    </citation>
    <scope>NUCLEOTIDE SEQUENCE [LARGE SCALE GENOMIC DNA]</scope>
    <source>
        <strain evidence="13">KPR-7A</strain>
    </source>
</reference>
<name>A0A1G7FLT5_9BACI</name>
<evidence type="ECO:0000313" key="13">
    <source>
        <dbReference type="Proteomes" id="UP000183507"/>
    </source>
</evidence>
<dbReference type="AlphaFoldDB" id="A0A1G7FLT5"/>
<protein>
    <recommendedName>
        <fullName evidence="5">ribonuclease H</fullName>
        <ecNumber evidence="5">3.1.26.4</ecNumber>
    </recommendedName>
</protein>
<keyword evidence="8" id="KW-0255">Endonuclease</keyword>
<dbReference type="SUPFAM" id="SSF53098">
    <property type="entry name" value="Ribonuclease H-like"/>
    <property type="match status" value="1"/>
</dbReference>
<evidence type="ECO:0000256" key="3">
    <source>
        <dbReference type="ARBA" id="ARBA00002286"/>
    </source>
</evidence>
<dbReference type="PANTHER" id="PTHR10642:SF26">
    <property type="entry name" value="RIBONUCLEASE H1"/>
    <property type="match status" value="1"/>
</dbReference>
<comment type="similarity">
    <text evidence="4">Belongs to the RNase H family.</text>
</comment>
<comment type="catalytic activity">
    <reaction evidence="1">
        <text>Endonucleolytic cleavage to 5'-phosphomonoester.</text>
        <dbReference type="EC" id="3.1.26.4"/>
    </reaction>
</comment>
<keyword evidence="10" id="KW-0460">Magnesium</keyword>
<keyword evidence="9" id="KW-0378">Hydrolase</keyword>
<evidence type="ECO:0000256" key="9">
    <source>
        <dbReference type="ARBA" id="ARBA00022801"/>
    </source>
</evidence>
<dbReference type="GO" id="GO:0004523">
    <property type="term" value="F:RNA-DNA hybrid ribonuclease activity"/>
    <property type="evidence" value="ECO:0007669"/>
    <property type="project" value="UniProtKB-EC"/>
</dbReference>
<accession>A0A1G7FLT5</accession>
<evidence type="ECO:0000259" key="11">
    <source>
        <dbReference type="PROSITE" id="PS50879"/>
    </source>
</evidence>
<dbReference type="SUPFAM" id="SSF55658">
    <property type="entry name" value="L9 N-domain-like"/>
    <property type="match status" value="1"/>
</dbReference>
<dbReference type="EMBL" id="FMZR01000037">
    <property type="protein sequence ID" value="SDE76862.1"/>
    <property type="molecule type" value="Genomic_DNA"/>
</dbReference>
<dbReference type="Pfam" id="PF01693">
    <property type="entry name" value="Cauli_VI"/>
    <property type="match status" value="1"/>
</dbReference>
<dbReference type="InterPro" id="IPR050092">
    <property type="entry name" value="RNase_H"/>
</dbReference>
<evidence type="ECO:0000256" key="7">
    <source>
        <dbReference type="ARBA" id="ARBA00022723"/>
    </source>
</evidence>
<evidence type="ECO:0000256" key="5">
    <source>
        <dbReference type="ARBA" id="ARBA00012180"/>
    </source>
</evidence>
<dbReference type="GO" id="GO:0043137">
    <property type="term" value="P:DNA replication, removal of RNA primer"/>
    <property type="evidence" value="ECO:0007669"/>
    <property type="project" value="TreeGrafter"/>
</dbReference>
<dbReference type="EC" id="3.1.26.4" evidence="5"/>
<feature type="domain" description="RNase H type-1" evidence="11">
    <location>
        <begin position="57"/>
        <end position="194"/>
    </location>
</feature>
<dbReference type="RefSeq" id="WP_074651716.1">
    <property type="nucleotide sequence ID" value="NZ_FMZR01000037.1"/>
</dbReference>
<dbReference type="InterPro" id="IPR037056">
    <property type="entry name" value="RNase_H1_N_sf"/>
</dbReference>
<dbReference type="GO" id="GO:0003676">
    <property type="term" value="F:nucleic acid binding"/>
    <property type="evidence" value="ECO:0007669"/>
    <property type="project" value="InterPro"/>
</dbReference>
<evidence type="ECO:0000256" key="6">
    <source>
        <dbReference type="ARBA" id="ARBA00022722"/>
    </source>
</evidence>
<dbReference type="InterPro" id="IPR002156">
    <property type="entry name" value="RNaseH_domain"/>
</dbReference>
<dbReference type="InterPro" id="IPR036397">
    <property type="entry name" value="RNaseH_sf"/>
</dbReference>
<comment type="cofactor">
    <cofactor evidence="2">
        <name>Mg(2+)</name>
        <dbReference type="ChEBI" id="CHEBI:18420"/>
    </cofactor>
</comment>
<dbReference type="CDD" id="cd09277">
    <property type="entry name" value="RNase_HI_bacteria_like"/>
    <property type="match status" value="1"/>
</dbReference>
<evidence type="ECO:0000256" key="10">
    <source>
        <dbReference type="ARBA" id="ARBA00022842"/>
    </source>
</evidence>